<evidence type="ECO:0000256" key="1">
    <source>
        <dbReference type="SAM" id="Coils"/>
    </source>
</evidence>
<keyword evidence="1" id="KW-0175">Coiled coil</keyword>
<feature type="coiled-coil region" evidence="1">
    <location>
        <begin position="281"/>
        <end position="380"/>
    </location>
</feature>
<comment type="caution">
    <text evidence="3">The sequence shown here is derived from an EMBL/GenBank/DDBJ whole genome shotgun (WGS) entry which is preliminary data.</text>
</comment>
<feature type="compositionally biased region" description="Polar residues" evidence="2">
    <location>
        <begin position="949"/>
        <end position="960"/>
    </location>
</feature>
<evidence type="ECO:0000256" key="2">
    <source>
        <dbReference type="SAM" id="MobiDB-lite"/>
    </source>
</evidence>
<reference evidence="3 4" key="1">
    <citation type="submission" date="2024-04" db="EMBL/GenBank/DDBJ databases">
        <title>Tritrichomonas musculus Genome.</title>
        <authorList>
            <person name="Alves-Ferreira E."/>
            <person name="Grigg M."/>
            <person name="Lorenzi H."/>
            <person name="Galac M."/>
        </authorList>
    </citation>
    <scope>NUCLEOTIDE SEQUENCE [LARGE SCALE GENOMIC DNA]</scope>
    <source>
        <strain evidence="3 4">EAF2021</strain>
    </source>
</reference>
<evidence type="ECO:0000313" key="3">
    <source>
        <dbReference type="EMBL" id="KAK8896262.1"/>
    </source>
</evidence>
<feature type="region of interest" description="Disordered" evidence="2">
    <location>
        <begin position="473"/>
        <end position="512"/>
    </location>
</feature>
<sequence>MITDKNEAFKHNSCKKIAQLAKVIFQMSSLAKDRQDELQMITIHYESTIAQIVRQHYALAEGISKDLVSFRKTCIDQACQDYGNAYKNIKTNYSNLCRSKLQKLSDIYDELKKMLQFINDTKVKSINDSDHLSKHATKIQNEIANYNRQGKIGVKKKITASIIPINDKITKLQAENDKKFKQMKNEHSQNVKVMKGKINKIYQAEIAQMKPAFLQLRNRLEKLGNDADLLRSQYKDIYKNYSDNYEKSRYQRNLIISSTKNQFKEKSNQINDLLKGEKIKKAERAAEINELQQLLQKAIKAHQNELNDLINQINAQKHLRHQLMSDRAAEMEKMRNSSDNRYQQLIQQCERSIKERNLWLQRTIEMINESNKNMSDLKSKLTNQISSSIEKQKAKQGSFMQILNEEILKTKAIYDAKLLEFRESAKKRINLAEQTLQKQDEINCELQNINSRDIHNLLIDLKNLQAKINSEMTEKSKKVTTDKENYQSKNRQIEKQKKEELSKTLQQKKSVKEKELKNLNDKFSKDLAAQKAEREKENQTKLAEYINSIQSILKIDNEEKQHQTNLSKIKAKLQVATNNVLKAEDEKEKVLNLLQNKIQNCEKENRQVQRRIEKEVSTINEEYEMKIQVEQVRLNNAIENLSKLYDKDENQRGVELIDMIRKLREMHNRTNDLILRKKKEIEQENEDFLKEKAKINEDIENIKKKKEEEELKVKHQKTLIDSKELIQKIESELKEKINQTSESIDKLKNSNYNRVQKVRQEMAKEDADYQLKVAEFQSQKQDINKNTSDNIAQIQAEFDTKIKESKSQHVTAVNRLKQRIESAKSNLESFLAETTKEIKKAQNDDADLIHRKCNEDITSIESVSKSFISKDHRLADNIKELSKNLADLSMKLENPMTMRNSENVHINNQRQKLNYEDSSLQKMFEDLYIKIDKMGKNPRFIISPPDLVNSRSANNLNNDDLSPFPDSSSSSSSAQPPGSAKSLHIKEPSEPFSARQNARRNSKSVRTAPKSARSERGSISLKNMRALREPQVV</sequence>
<protein>
    <submittedName>
        <fullName evidence="3">Uncharacterized protein</fullName>
    </submittedName>
</protein>
<name>A0ABR2KZB8_9EUKA</name>
<evidence type="ECO:0000313" key="4">
    <source>
        <dbReference type="Proteomes" id="UP001470230"/>
    </source>
</evidence>
<feature type="coiled-coil region" evidence="1">
    <location>
        <begin position="813"/>
        <end position="844"/>
    </location>
</feature>
<gene>
    <name evidence="3" type="ORF">M9Y10_014159</name>
</gene>
<proteinExistence type="predicted"/>
<keyword evidence="4" id="KW-1185">Reference proteome</keyword>
<dbReference type="EMBL" id="JAPFFF010000002">
    <property type="protein sequence ID" value="KAK8896262.1"/>
    <property type="molecule type" value="Genomic_DNA"/>
</dbReference>
<organism evidence="3 4">
    <name type="scientific">Tritrichomonas musculus</name>
    <dbReference type="NCBI Taxonomy" id="1915356"/>
    <lineage>
        <taxon>Eukaryota</taxon>
        <taxon>Metamonada</taxon>
        <taxon>Parabasalia</taxon>
        <taxon>Tritrichomonadida</taxon>
        <taxon>Tritrichomonadidae</taxon>
        <taxon>Tritrichomonas</taxon>
    </lineage>
</organism>
<feature type="coiled-coil region" evidence="1">
    <location>
        <begin position="566"/>
        <end position="750"/>
    </location>
</feature>
<accession>A0ABR2KZB8</accession>
<dbReference type="Proteomes" id="UP001470230">
    <property type="component" value="Unassembled WGS sequence"/>
</dbReference>
<feature type="region of interest" description="Disordered" evidence="2">
    <location>
        <begin position="943"/>
        <end position="1033"/>
    </location>
</feature>
<feature type="compositionally biased region" description="Low complexity" evidence="2">
    <location>
        <begin position="962"/>
        <end position="982"/>
    </location>
</feature>
<feature type="compositionally biased region" description="Basic and acidic residues" evidence="2">
    <location>
        <begin position="473"/>
        <end position="502"/>
    </location>
</feature>